<evidence type="ECO:0000256" key="4">
    <source>
        <dbReference type="ARBA" id="ARBA00023027"/>
    </source>
</evidence>
<dbReference type="Gene3D" id="3.40.50.720">
    <property type="entry name" value="NAD(P)-binding Rossmann-like Domain"/>
    <property type="match status" value="1"/>
</dbReference>
<dbReference type="NCBIfam" id="NF003996">
    <property type="entry name" value="PRK05472.2-5"/>
    <property type="match status" value="1"/>
</dbReference>
<organism evidence="9 10">
    <name type="scientific">Hydrogenispora ethanolica</name>
    <dbReference type="NCBI Taxonomy" id="1082276"/>
    <lineage>
        <taxon>Bacteria</taxon>
        <taxon>Bacillati</taxon>
        <taxon>Bacillota</taxon>
        <taxon>Hydrogenispora</taxon>
    </lineage>
</organism>
<comment type="function">
    <text evidence="7">Modulates transcription in response to changes in cellular NADH/NAD(+) redox state.</text>
</comment>
<evidence type="ECO:0000313" key="10">
    <source>
        <dbReference type="Proteomes" id="UP000295008"/>
    </source>
</evidence>
<dbReference type="Gene3D" id="1.10.10.10">
    <property type="entry name" value="Winged helix-like DNA-binding domain superfamily/Winged helix DNA-binding domain"/>
    <property type="match status" value="1"/>
</dbReference>
<dbReference type="GO" id="GO:0051775">
    <property type="term" value="P:response to redox state"/>
    <property type="evidence" value="ECO:0007669"/>
    <property type="project" value="InterPro"/>
</dbReference>
<dbReference type="HAMAP" id="MF_01131">
    <property type="entry name" value="Rex"/>
    <property type="match status" value="1"/>
</dbReference>
<name>A0A4R1R1Q0_HYDET</name>
<comment type="caution">
    <text evidence="9">The sequence shown here is derived from an EMBL/GenBank/DDBJ whole genome shotgun (WGS) entry which is preliminary data.</text>
</comment>
<dbReference type="PANTHER" id="PTHR35786:SF1">
    <property type="entry name" value="REDOX-SENSING TRANSCRIPTIONAL REPRESSOR REX 1"/>
    <property type="match status" value="1"/>
</dbReference>
<keyword evidence="10" id="KW-1185">Reference proteome</keyword>
<dbReference type="AlphaFoldDB" id="A0A4R1R1Q0"/>
<dbReference type="SUPFAM" id="SSF51735">
    <property type="entry name" value="NAD(P)-binding Rossmann-fold domains"/>
    <property type="match status" value="1"/>
</dbReference>
<evidence type="ECO:0000256" key="3">
    <source>
        <dbReference type="ARBA" id="ARBA00023015"/>
    </source>
</evidence>
<comment type="similarity">
    <text evidence="7">Belongs to the transcriptional regulatory Rex family.</text>
</comment>
<dbReference type="NCBIfam" id="NF003989">
    <property type="entry name" value="PRK05472.1-3"/>
    <property type="match status" value="1"/>
</dbReference>
<feature type="domain" description="CoA-binding" evidence="8">
    <location>
        <begin position="77"/>
        <end position="177"/>
    </location>
</feature>
<dbReference type="GO" id="GO:0003700">
    <property type="term" value="F:DNA-binding transcription factor activity"/>
    <property type="evidence" value="ECO:0007669"/>
    <property type="project" value="UniProtKB-UniRule"/>
</dbReference>
<dbReference type="PANTHER" id="PTHR35786">
    <property type="entry name" value="REDOX-SENSING TRANSCRIPTIONAL REPRESSOR REX"/>
    <property type="match status" value="1"/>
</dbReference>
<dbReference type="Proteomes" id="UP000295008">
    <property type="component" value="Unassembled WGS sequence"/>
</dbReference>
<reference evidence="9 10" key="1">
    <citation type="submission" date="2019-03" db="EMBL/GenBank/DDBJ databases">
        <title>Genomic Encyclopedia of Type Strains, Phase IV (KMG-IV): sequencing the most valuable type-strain genomes for metagenomic binning, comparative biology and taxonomic classification.</title>
        <authorList>
            <person name="Goeker M."/>
        </authorList>
    </citation>
    <scope>NUCLEOTIDE SEQUENCE [LARGE SCALE GENOMIC DNA]</scope>
    <source>
        <strain evidence="9 10">LX-B</strain>
    </source>
</reference>
<feature type="DNA-binding region" description="H-T-H motif" evidence="7">
    <location>
        <begin position="13"/>
        <end position="52"/>
    </location>
</feature>
<evidence type="ECO:0000256" key="2">
    <source>
        <dbReference type="ARBA" id="ARBA00022491"/>
    </source>
</evidence>
<evidence type="ECO:0000259" key="8">
    <source>
        <dbReference type="SMART" id="SM00881"/>
    </source>
</evidence>
<dbReference type="InterPro" id="IPR022876">
    <property type="entry name" value="Tscrpt_rep_Rex"/>
</dbReference>
<keyword evidence="5 7" id="KW-0238">DNA-binding</keyword>
<dbReference type="GO" id="GO:0005737">
    <property type="term" value="C:cytoplasm"/>
    <property type="evidence" value="ECO:0007669"/>
    <property type="project" value="UniProtKB-SubCell"/>
</dbReference>
<evidence type="ECO:0000256" key="5">
    <source>
        <dbReference type="ARBA" id="ARBA00023125"/>
    </source>
</evidence>
<proteinExistence type="inferred from homology"/>
<gene>
    <name evidence="7" type="primary">rex</name>
    <name evidence="9" type="ORF">EDC14_10397</name>
</gene>
<dbReference type="InterPro" id="IPR036291">
    <property type="entry name" value="NAD(P)-bd_dom_sf"/>
</dbReference>
<evidence type="ECO:0000256" key="6">
    <source>
        <dbReference type="ARBA" id="ARBA00023163"/>
    </source>
</evidence>
<keyword evidence="3 7" id="KW-0805">Transcription regulation</keyword>
<dbReference type="GO" id="GO:0003677">
    <property type="term" value="F:DNA binding"/>
    <property type="evidence" value="ECO:0007669"/>
    <property type="project" value="UniProtKB-UniRule"/>
</dbReference>
<dbReference type="InterPro" id="IPR009718">
    <property type="entry name" value="Rex_DNA-bd_C_dom"/>
</dbReference>
<keyword evidence="6 7" id="KW-0804">Transcription</keyword>
<dbReference type="GO" id="GO:0045892">
    <property type="term" value="P:negative regulation of DNA-templated transcription"/>
    <property type="evidence" value="ECO:0007669"/>
    <property type="project" value="InterPro"/>
</dbReference>
<dbReference type="Pfam" id="PF06971">
    <property type="entry name" value="Put_DNA-bind_N"/>
    <property type="match status" value="1"/>
</dbReference>
<dbReference type="RefSeq" id="WP_165908231.1">
    <property type="nucleotide sequence ID" value="NZ_SLUN01000039.1"/>
</dbReference>
<dbReference type="InterPro" id="IPR036390">
    <property type="entry name" value="WH_DNA-bd_sf"/>
</dbReference>
<evidence type="ECO:0000256" key="7">
    <source>
        <dbReference type="HAMAP-Rule" id="MF_01131"/>
    </source>
</evidence>
<accession>A0A4R1R1Q0</accession>
<keyword evidence="2 7" id="KW-0678">Repressor</keyword>
<sequence length="206" mass="22474">MIVPKFTLKRLPFYYRCLCGAAERGENYVSSEEIARAAQVNAVQVRRDLTVFGALGQAGLGYHVNSLKAKLEEILGLKNTNEAVLVGVGRLGRAIVDYTGFERYGLNIVALFDSAPELVGQRVSGREVFPVAELEHIVKRLGIKVGIITVPTDWAQPIAGIMVRAGIKAIWNFAPVSLETPPDVVVRNEDLAAGLATLFHFLAEKD</sequence>
<comment type="subunit">
    <text evidence="7">Homodimer.</text>
</comment>
<dbReference type="EMBL" id="SLUN01000039">
    <property type="protein sequence ID" value="TCL59228.1"/>
    <property type="molecule type" value="Genomic_DNA"/>
</dbReference>
<protein>
    <recommendedName>
        <fullName evidence="7">Redox-sensing transcriptional repressor Rex</fullName>
    </recommendedName>
</protein>
<keyword evidence="4 7" id="KW-0520">NAD</keyword>
<evidence type="ECO:0000313" key="9">
    <source>
        <dbReference type="EMBL" id="TCL59228.1"/>
    </source>
</evidence>
<dbReference type="NCBIfam" id="NF003994">
    <property type="entry name" value="PRK05472.2-3"/>
    <property type="match status" value="1"/>
</dbReference>
<feature type="binding site" evidence="7">
    <location>
        <begin position="87"/>
        <end position="92"/>
    </location>
    <ligand>
        <name>NAD(+)</name>
        <dbReference type="ChEBI" id="CHEBI:57540"/>
    </ligand>
</feature>
<dbReference type="InterPro" id="IPR036388">
    <property type="entry name" value="WH-like_DNA-bd_sf"/>
</dbReference>
<dbReference type="SUPFAM" id="SSF46785">
    <property type="entry name" value="Winged helix' DNA-binding domain"/>
    <property type="match status" value="1"/>
</dbReference>
<dbReference type="NCBIfam" id="NF003995">
    <property type="entry name" value="PRK05472.2-4"/>
    <property type="match status" value="1"/>
</dbReference>
<comment type="subcellular location">
    <subcellularLocation>
        <location evidence="7">Cytoplasm</location>
    </subcellularLocation>
</comment>
<evidence type="ECO:0000256" key="1">
    <source>
        <dbReference type="ARBA" id="ARBA00022490"/>
    </source>
</evidence>
<keyword evidence="1 7" id="KW-0963">Cytoplasm</keyword>
<dbReference type="InterPro" id="IPR003781">
    <property type="entry name" value="CoA-bd"/>
</dbReference>
<dbReference type="SMART" id="SM00881">
    <property type="entry name" value="CoA_binding"/>
    <property type="match status" value="1"/>
</dbReference>
<dbReference type="Pfam" id="PF02629">
    <property type="entry name" value="CoA_binding"/>
    <property type="match status" value="1"/>
</dbReference>